<dbReference type="Proteomes" id="UP000808337">
    <property type="component" value="Unassembled WGS sequence"/>
</dbReference>
<protein>
    <submittedName>
        <fullName evidence="1">DUF1415 domain-containing protein</fullName>
    </submittedName>
</protein>
<evidence type="ECO:0000313" key="2">
    <source>
        <dbReference type="Proteomes" id="UP000808337"/>
    </source>
</evidence>
<dbReference type="AlphaFoldDB" id="A0A9D7SU07"/>
<comment type="caution">
    <text evidence="1">The sequence shown here is derived from an EMBL/GenBank/DDBJ whole genome shotgun (WGS) entry which is preliminary data.</text>
</comment>
<dbReference type="EMBL" id="JADKGY010000001">
    <property type="protein sequence ID" value="MBK9982109.1"/>
    <property type="molecule type" value="Genomic_DNA"/>
</dbReference>
<reference evidence="1 2" key="1">
    <citation type="submission" date="2020-10" db="EMBL/GenBank/DDBJ databases">
        <title>Connecting structure to function with the recovery of over 1000 high-quality activated sludge metagenome-assembled genomes encoding full-length rRNA genes using long-read sequencing.</title>
        <authorList>
            <person name="Singleton C.M."/>
            <person name="Petriglieri F."/>
            <person name="Kristensen J.M."/>
            <person name="Kirkegaard R.H."/>
            <person name="Michaelsen T.Y."/>
            <person name="Andersen M.H."/>
            <person name="Karst S.M."/>
            <person name="Dueholm M.S."/>
            <person name="Nielsen P.H."/>
            <person name="Albertsen M."/>
        </authorList>
    </citation>
    <scope>NUCLEOTIDE SEQUENCE [LARGE SCALE GENOMIC DNA]</scope>
    <source>
        <strain evidence="1">Ribe_18-Q3-R11-54_MAXAC.273</strain>
    </source>
</reference>
<name>A0A9D7SU07_9BACT</name>
<accession>A0A9D7SU07</accession>
<organism evidence="1 2">
    <name type="scientific">Candidatus Opimibacter skivensis</name>
    <dbReference type="NCBI Taxonomy" id="2982028"/>
    <lineage>
        <taxon>Bacteria</taxon>
        <taxon>Pseudomonadati</taxon>
        <taxon>Bacteroidota</taxon>
        <taxon>Saprospiria</taxon>
        <taxon>Saprospirales</taxon>
        <taxon>Saprospiraceae</taxon>
        <taxon>Candidatus Opimibacter</taxon>
    </lineage>
</organism>
<proteinExistence type="predicted"/>
<dbReference type="Pfam" id="PF07209">
    <property type="entry name" value="DUF1415"/>
    <property type="match status" value="1"/>
</dbReference>
<sequence length="181" mass="20687">MTDEVVVSQTIAWIKSVVIGCNFCPFAAKAMQRKSVRFVVLPNTTVEATLEAVARELKLLDESENIETTLIILPFDFSDFVSYLDLVRIAEEFISLQGYDGVYQIASFHPDYRFADSRDDDPANYTNRSVYPMLHILREESITRTIENFPDPDGIPQRNIAYANQKGLQYMQLLRAACFDK</sequence>
<dbReference type="InterPro" id="IPR009858">
    <property type="entry name" value="DUF1415"/>
</dbReference>
<gene>
    <name evidence="1" type="ORF">IPP15_06730</name>
</gene>
<evidence type="ECO:0000313" key="1">
    <source>
        <dbReference type="EMBL" id="MBK9982109.1"/>
    </source>
</evidence>